<dbReference type="EMBL" id="SAWY01000019">
    <property type="protein sequence ID" value="TPH15655.1"/>
    <property type="molecule type" value="Genomic_DNA"/>
</dbReference>
<accession>A0A502KZN4</accession>
<comment type="caution">
    <text evidence="6">The sequence shown here is derived from an EMBL/GenBank/DDBJ whole genome shotgun (WGS) entry which is preliminary data.</text>
</comment>
<evidence type="ECO:0000256" key="3">
    <source>
        <dbReference type="ARBA" id="ARBA00022723"/>
    </source>
</evidence>
<dbReference type="NCBIfam" id="TIGR02826">
    <property type="entry name" value="RNR_activ_nrdG3"/>
    <property type="match status" value="1"/>
</dbReference>
<organism evidence="6 7">
    <name type="scientific">Litorilituus lipolyticus</name>
    <dbReference type="NCBI Taxonomy" id="2491017"/>
    <lineage>
        <taxon>Bacteria</taxon>
        <taxon>Pseudomonadati</taxon>
        <taxon>Pseudomonadota</taxon>
        <taxon>Gammaproteobacteria</taxon>
        <taxon>Alteromonadales</taxon>
        <taxon>Colwelliaceae</taxon>
        <taxon>Litorilituus</taxon>
    </lineage>
</organism>
<evidence type="ECO:0000256" key="2">
    <source>
        <dbReference type="ARBA" id="ARBA00022691"/>
    </source>
</evidence>
<keyword evidence="2" id="KW-0949">S-adenosyl-L-methionine</keyword>
<evidence type="ECO:0000256" key="5">
    <source>
        <dbReference type="ARBA" id="ARBA00023014"/>
    </source>
</evidence>
<dbReference type="Proteomes" id="UP000315303">
    <property type="component" value="Unassembled WGS sequence"/>
</dbReference>
<evidence type="ECO:0000313" key="6">
    <source>
        <dbReference type="EMBL" id="TPH15655.1"/>
    </source>
</evidence>
<dbReference type="RefSeq" id="WP_140603054.1">
    <property type="nucleotide sequence ID" value="NZ_SAWY01000019.1"/>
</dbReference>
<proteinExistence type="predicted"/>
<dbReference type="Pfam" id="PF13353">
    <property type="entry name" value="Fer4_12"/>
    <property type="match status" value="1"/>
</dbReference>
<dbReference type="GO" id="GO:0003824">
    <property type="term" value="F:catalytic activity"/>
    <property type="evidence" value="ECO:0007669"/>
    <property type="project" value="InterPro"/>
</dbReference>
<dbReference type="AlphaFoldDB" id="A0A502KZN4"/>
<protein>
    <submittedName>
        <fullName evidence="6">Anaerobic ribonucleoside-triphosphate reductase activating protein</fullName>
    </submittedName>
</protein>
<comment type="cofactor">
    <cofactor evidence="1">
        <name>[4Fe-4S] cluster</name>
        <dbReference type="ChEBI" id="CHEBI:49883"/>
    </cofactor>
</comment>
<evidence type="ECO:0000256" key="4">
    <source>
        <dbReference type="ARBA" id="ARBA00023004"/>
    </source>
</evidence>
<dbReference type="Gene3D" id="3.20.20.70">
    <property type="entry name" value="Aldolase class I"/>
    <property type="match status" value="1"/>
</dbReference>
<dbReference type="InterPro" id="IPR058240">
    <property type="entry name" value="rSAM_sf"/>
</dbReference>
<keyword evidence="3" id="KW-0479">Metal-binding</keyword>
<dbReference type="SUPFAM" id="SSF102114">
    <property type="entry name" value="Radical SAM enzymes"/>
    <property type="match status" value="1"/>
</dbReference>
<reference evidence="6 7" key="1">
    <citation type="submission" date="2019-01" db="EMBL/GenBank/DDBJ databases">
        <title>Litorilituus lipolytica sp. nov., isolated from intertidal sand of the Yellow Sea in China.</title>
        <authorList>
            <person name="Liu A."/>
        </authorList>
    </citation>
    <scope>NUCLEOTIDE SEQUENCE [LARGE SCALE GENOMIC DNA]</scope>
    <source>
        <strain evidence="6 7">RZ04</strain>
    </source>
</reference>
<dbReference type="SFLD" id="SFLDS00029">
    <property type="entry name" value="Radical_SAM"/>
    <property type="match status" value="1"/>
</dbReference>
<dbReference type="InterPro" id="IPR013785">
    <property type="entry name" value="Aldolase_TIM"/>
</dbReference>
<dbReference type="InterPro" id="IPR007197">
    <property type="entry name" value="rSAM"/>
</dbReference>
<gene>
    <name evidence="6" type="primary">nrdG</name>
    <name evidence="6" type="ORF">EPA86_08760</name>
</gene>
<dbReference type="InterPro" id="IPR014191">
    <property type="entry name" value="Anaer_RNR_activator"/>
</dbReference>
<keyword evidence="5" id="KW-0411">Iron-sulfur</keyword>
<dbReference type="GO" id="GO:0046872">
    <property type="term" value="F:metal ion binding"/>
    <property type="evidence" value="ECO:0007669"/>
    <property type="project" value="UniProtKB-KW"/>
</dbReference>
<sequence>MDFNCIAPTIVFQEVPNEISLCFSITGCKIGCKGCHSTELWNENYGMSLSKENYLHWLKKYKGLISCVVFFGGEWQANALIEKLLLAKNLGLKTCLYSGEKHIDINISQHLDFLKTGAWHAELGGLESPTTNQIFRDMKTGEKLNHLFIKDSINYNSLQGADNVAA</sequence>
<dbReference type="GO" id="GO:0051536">
    <property type="term" value="F:iron-sulfur cluster binding"/>
    <property type="evidence" value="ECO:0007669"/>
    <property type="project" value="UniProtKB-KW"/>
</dbReference>
<evidence type="ECO:0000313" key="7">
    <source>
        <dbReference type="Proteomes" id="UP000315303"/>
    </source>
</evidence>
<keyword evidence="7" id="KW-1185">Reference proteome</keyword>
<dbReference type="OrthoDB" id="9782387at2"/>
<name>A0A502KZN4_9GAMM</name>
<evidence type="ECO:0000256" key="1">
    <source>
        <dbReference type="ARBA" id="ARBA00001966"/>
    </source>
</evidence>
<keyword evidence="4" id="KW-0408">Iron</keyword>